<dbReference type="InterPro" id="IPR006103">
    <property type="entry name" value="Glyco_hydro_2_cat"/>
</dbReference>
<evidence type="ECO:0000313" key="3">
    <source>
        <dbReference type="EMBL" id="CAG6654933.1"/>
    </source>
</evidence>
<dbReference type="GO" id="GO:0004566">
    <property type="term" value="F:beta-glucuronidase activity"/>
    <property type="evidence" value="ECO:0007669"/>
    <property type="project" value="TreeGrafter"/>
</dbReference>
<dbReference type="GO" id="GO:0030246">
    <property type="term" value="F:carbohydrate binding"/>
    <property type="evidence" value="ECO:0007669"/>
    <property type="project" value="TreeGrafter"/>
</dbReference>
<organism evidence="3">
    <name type="scientific">Cacopsylla melanoneura</name>
    <dbReference type="NCBI Taxonomy" id="428564"/>
    <lineage>
        <taxon>Eukaryota</taxon>
        <taxon>Metazoa</taxon>
        <taxon>Ecdysozoa</taxon>
        <taxon>Arthropoda</taxon>
        <taxon>Hexapoda</taxon>
        <taxon>Insecta</taxon>
        <taxon>Pterygota</taxon>
        <taxon>Neoptera</taxon>
        <taxon>Paraneoptera</taxon>
        <taxon>Hemiptera</taxon>
        <taxon>Sternorrhyncha</taxon>
        <taxon>Psylloidea</taxon>
        <taxon>Psyllidae</taxon>
        <taxon>Psyllinae</taxon>
        <taxon>Cacopsylla</taxon>
    </lineage>
</organism>
<reference evidence="3" key="1">
    <citation type="submission" date="2021-05" db="EMBL/GenBank/DDBJ databases">
        <authorList>
            <person name="Alioto T."/>
            <person name="Alioto T."/>
            <person name="Gomez Garrido J."/>
        </authorList>
    </citation>
    <scope>NUCLEOTIDE SEQUENCE</scope>
</reference>
<dbReference type="InterPro" id="IPR017853">
    <property type="entry name" value="GH"/>
</dbReference>
<dbReference type="SUPFAM" id="SSF51445">
    <property type="entry name" value="(Trans)glycosidases"/>
    <property type="match status" value="1"/>
</dbReference>
<accession>A0A8D8WDI6</accession>
<feature type="domain" description="Glycoside hydrolase family 2 catalytic" evidence="2">
    <location>
        <begin position="47"/>
        <end position="119"/>
    </location>
</feature>
<dbReference type="PANTHER" id="PTHR10066:SF67">
    <property type="entry name" value="BETA-GLUCURONIDASE"/>
    <property type="match status" value="1"/>
</dbReference>
<evidence type="ECO:0000256" key="1">
    <source>
        <dbReference type="ARBA" id="ARBA00007401"/>
    </source>
</evidence>
<comment type="similarity">
    <text evidence="1">Belongs to the glycosyl hydrolase 2 family.</text>
</comment>
<dbReference type="GO" id="GO:0019391">
    <property type="term" value="P:glucuronoside catabolic process"/>
    <property type="evidence" value="ECO:0007669"/>
    <property type="project" value="TreeGrafter"/>
</dbReference>
<dbReference type="Pfam" id="PF02836">
    <property type="entry name" value="Glyco_hydro_2_C"/>
    <property type="match status" value="1"/>
</dbReference>
<evidence type="ECO:0000259" key="2">
    <source>
        <dbReference type="Pfam" id="PF02836"/>
    </source>
</evidence>
<name>A0A8D8WDI6_9HEMI</name>
<sequence>MGGGGGRRMFEHFLIEVGRKSRECTYILYYPHSFNFSYHYHDSFNFQYDCFNSFRSYNDQLLREHKRILDKMIGTHRTRANVIMWSIANEPTNTTRPDAVNYFKELAFHVKELDPTRPSILITGEFAHRNASTSAVSLRDNIMILKKVFVYKS</sequence>
<dbReference type="PANTHER" id="PTHR10066">
    <property type="entry name" value="BETA-GLUCURONIDASE"/>
    <property type="match status" value="1"/>
</dbReference>
<proteinExistence type="inferred from homology"/>
<protein>
    <submittedName>
        <fullName evidence="3">Beta-glucuronidase</fullName>
    </submittedName>
</protein>
<dbReference type="EMBL" id="HBUF01179606">
    <property type="protein sequence ID" value="CAG6654933.1"/>
    <property type="molecule type" value="Transcribed_RNA"/>
</dbReference>
<dbReference type="GO" id="GO:0005975">
    <property type="term" value="P:carbohydrate metabolic process"/>
    <property type="evidence" value="ECO:0007669"/>
    <property type="project" value="InterPro"/>
</dbReference>
<dbReference type="Gene3D" id="3.20.20.80">
    <property type="entry name" value="Glycosidases"/>
    <property type="match status" value="1"/>
</dbReference>
<dbReference type="AlphaFoldDB" id="A0A8D8WDI6"/>